<gene>
    <name evidence="1" type="ORF">ccrud_12455</name>
</gene>
<dbReference type="AlphaFoldDB" id="A0A172QXH5"/>
<evidence type="ECO:0000313" key="1">
    <source>
        <dbReference type="EMBL" id="ANE05413.1"/>
    </source>
</evidence>
<dbReference type="Proteomes" id="UP000076929">
    <property type="component" value="Chromosome"/>
</dbReference>
<dbReference type="KEGG" id="ccjz:ccrud_12455"/>
<keyword evidence="2" id="KW-1185">Reference proteome</keyword>
<accession>A0A172QXH5</accession>
<dbReference type="EMBL" id="CP015622">
    <property type="protein sequence ID" value="ANE05413.1"/>
    <property type="molecule type" value="Genomic_DNA"/>
</dbReference>
<name>A0A172QXH5_9CORY</name>
<evidence type="ECO:0000313" key="2">
    <source>
        <dbReference type="Proteomes" id="UP000076929"/>
    </source>
</evidence>
<protein>
    <submittedName>
        <fullName evidence="1">Uncharacterized protein</fullName>
    </submittedName>
</protein>
<reference evidence="1 2" key="1">
    <citation type="submission" date="2016-05" db="EMBL/GenBank/DDBJ databases">
        <title>Complete genome sequence of Corynebacterium crudilactis, a new Corynebacterium species isolated from raw cow's milk.</title>
        <authorList>
            <person name="Christian R."/>
            <person name="Zimmermann J."/>
            <person name="Lipski A."/>
            <person name="Kalinowski J."/>
        </authorList>
    </citation>
    <scope>NUCLEOTIDE SEQUENCE [LARGE SCALE GENOMIC DNA]</scope>
    <source>
        <strain evidence="1 2">JZ16</strain>
    </source>
</reference>
<proteinExistence type="predicted"/>
<sequence>MEEPVEAASDYMHISLDTYDLGITDQETAVFSTGDGTTAQCFFEATSGKFNFAQKMFEVDETVGSCNFGEEQIKISTDETEQDNFAELADTQNELPQAQATLDIGEMVHLGHMGCWAPTVAELGCLDFASDQAFSLNEKGFHHITSAEVVKQLTNTSGQVQALSRINTFEFLDGTSLSCVSESLGSRFSCFNSEPAGWESTDGTGPANTLSWELGQSDAEFVGAHPSNPGPNIYESQQILQPGSYLLASGVSAEFDGNTLAFTTPNGNKFWADTHSFGAGEA</sequence>
<organism evidence="1 2">
    <name type="scientific">Corynebacterium crudilactis</name>
    <dbReference type="NCBI Taxonomy" id="1652495"/>
    <lineage>
        <taxon>Bacteria</taxon>
        <taxon>Bacillati</taxon>
        <taxon>Actinomycetota</taxon>
        <taxon>Actinomycetes</taxon>
        <taxon>Mycobacteriales</taxon>
        <taxon>Corynebacteriaceae</taxon>
        <taxon>Corynebacterium</taxon>
    </lineage>
</organism>